<feature type="region of interest" description="Disordered" evidence="1">
    <location>
        <begin position="211"/>
        <end position="245"/>
    </location>
</feature>
<dbReference type="AlphaFoldDB" id="A0AAD3DH51"/>
<dbReference type="InterPro" id="IPR023696">
    <property type="entry name" value="Ureohydrolase_dom_sf"/>
</dbReference>
<dbReference type="PANTHER" id="PTHR10625">
    <property type="entry name" value="HISTONE DEACETYLASE HDAC1-RELATED"/>
    <property type="match status" value="1"/>
</dbReference>
<sequence length="572" mass="58888">VWCVPLPWYCACSETMHRYARVQARSPSLQLGSASRALIPAINHKLVGKVIASQLSRNAPCRQHRSLTASVIAAASRHGVEEPLDDERDGEQHEYEDDEEPMPTPPLPASALELLSQVLTELPADGAPSSPESREAPPGNAAAAAAAYQPRSFCVNCCRPLPHPPPRAAASTSASSATGAAVRCSGCGHDSSRDAEVLGDPHAWVEAYQQQLAGQEQQQQQGQQQESQSTVSSSSSSSRGSDGGGVLLAADARMMLHRSSLPPYPGRPERLQAIMSRLHSRGLLPRCRLLPCRPATDAELLAVHSRELVDAVHSMGTSSSSSSGGSSSGNLNAELIASIAASSSSSTTSDASFISSAMSPSAGSSTVPSSSSSPPSPLAPDTLYNAHTSTAALLAAGAAAEVGAALASGRAARALAVVRPPGAQAGVDIARGGCYLNNVAVAAAAALANGAQRVLIVDWDVHHGRGTQEIFEEDPRVLVLSMHRYEEDVYPGTGSVEEVGEGPGEGATLNIAFPAAETRDGLSDGDLLSAALHVVLPVGLQFRPQVVLVAAGFGALKGDPVGGCSCSPAVFA</sequence>
<feature type="compositionally biased region" description="Low complexity" evidence="1">
    <location>
        <begin position="211"/>
        <end position="240"/>
    </location>
</feature>
<organism evidence="3 4">
    <name type="scientific">Astrephomene gubernaculifera</name>
    <dbReference type="NCBI Taxonomy" id="47775"/>
    <lineage>
        <taxon>Eukaryota</taxon>
        <taxon>Viridiplantae</taxon>
        <taxon>Chlorophyta</taxon>
        <taxon>core chlorophytes</taxon>
        <taxon>Chlorophyceae</taxon>
        <taxon>CS clade</taxon>
        <taxon>Chlamydomonadales</taxon>
        <taxon>Astrephomenaceae</taxon>
        <taxon>Astrephomene</taxon>
    </lineage>
</organism>
<reference evidence="3 4" key="1">
    <citation type="journal article" date="2021" name="Sci. Rep.">
        <title>Genome sequencing of the multicellular alga Astrephomene provides insights into convergent evolution of germ-soma differentiation.</title>
        <authorList>
            <person name="Yamashita S."/>
            <person name="Yamamoto K."/>
            <person name="Matsuzaki R."/>
            <person name="Suzuki S."/>
            <person name="Yamaguchi H."/>
            <person name="Hirooka S."/>
            <person name="Minakuchi Y."/>
            <person name="Miyagishima S."/>
            <person name="Kawachi M."/>
            <person name="Toyoda A."/>
            <person name="Nozaki H."/>
        </authorList>
    </citation>
    <scope>NUCLEOTIDE SEQUENCE [LARGE SCALE GENOMIC DNA]</scope>
    <source>
        <strain evidence="3 4">NIES-4017</strain>
    </source>
</reference>
<dbReference type="GO" id="GO:0000118">
    <property type="term" value="C:histone deacetylase complex"/>
    <property type="evidence" value="ECO:0007669"/>
    <property type="project" value="TreeGrafter"/>
</dbReference>
<feature type="region of interest" description="Disordered" evidence="1">
    <location>
        <begin position="76"/>
        <end position="108"/>
    </location>
</feature>
<gene>
    <name evidence="3" type="ORF">Agub_g2146</name>
</gene>
<feature type="compositionally biased region" description="Low complexity" evidence="1">
    <location>
        <begin position="363"/>
        <end position="373"/>
    </location>
</feature>
<proteinExistence type="predicted"/>
<dbReference type="Proteomes" id="UP001054857">
    <property type="component" value="Unassembled WGS sequence"/>
</dbReference>
<feature type="non-terminal residue" evidence="3">
    <location>
        <position position="572"/>
    </location>
</feature>
<evidence type="ECO:0000313" key="4">
    <source>
        <dbReference type="Proteomes" id="UP001054857"/>
    </source>
</evidence>
<dbReference type="Gene3D" id="3.40.800.20">
    <property type="entry name" value="Histone deacetylase domain"/>
    <property type="match status" value="1"/>
</dbReference>
<evidence type="ECO:0000259" key="2">
    <source>
        <dbReference type="Pfam" id="PF00850"/>
    </source>
</evidence>
<dbReference type="GO" id="GO:0005737">
    <property type="term" value="C:cytoplasm"/>
    <property type="evidence" value="ECO:0007669"/>
    <property type="project" value="TreeGrafter"/>
</dbReference>
<feature type="compositionally biased region" description="Low complexity" evidence="1">
    <location>
        <begin position="127"/>
        <end position="144"/>
    </location>
</feature>
<feature type="compositionally biased region" description="Acidic residues" evidence="1">
    <location>
        <begin position="82"/>
        <end position="101"/>
    </location>
</feature>
<dbReference type="SUPFAM" id="SSF52768">
    <property type="entry name" value="Arginase/deacetylase"/>
    <property type="match status" value="1"/>
</dbReference>
<dbReference type="InterPro" id="IPR037138">
    <property type="entry name" value="His_deacetylse_dom_sf"/>
</dbReference>
<dbReference type="EMBL" id="BMAR01000001">
    <property type="protein sequence ID" value="GFR41458.1"/>
    <property type="molecule type" value="Genomic_DNA"/>
</dbReference>
<evidence type="ECO:0000313" key="3">
    <source>
        <dbReference type="EMBL" id="GFR41458.1"/>
    </source>
</evidence>
<dbReference type="PRINTS" id="PR01270">
    <property type="entry name" value="HDASUPER"/>
</dbReference>
<evidence type="ECO:0000256" key="1">
    <source>
        <dbReference type="SAM" id="MobiDB-lite"/>
    </source>
</evidence>
<dbReference type="Pfam" id="PF00850">
    <property type="entry name" value="Hist_deacetyl"/>
    <property type="match status" value="1"/>
</dbReference>
<keyword evidence="4" id="KW-1185">Reference proteome</keyword>
<accession>A0AAD3DH51</accession>
<feature type="region of interest" description="Disordered" evidence="1">
    <location>
        <begin position="123"/>
        <end position="144"/>
    </location>
</feature>
<dbReference type="GO" id="GO:0040029">
    <property type="term" value="P:epigenetic regulation of gene expression"/>
    <property type="evidence" value="ECO:0007669"/>
    <property type="project" value="TreeGrafter"/>
</dbReference>
<dbReference type="GO" id="GO:0004407">
    <property type="term" value="F:histone deacetylase activity"/>
    <property type="evidence" value="ECO:0007669"/>
    <property type="project" value="TreeGrafter"/>
</dbReference>
<dbReference type="InterPro" id="IPR000286">
    <property type="entry name" value="HDACs"/>
</dbReference>
<feature type="domain" description="Histone deacetylase" evidence="2">
    <location>
        <begin position="265"/>
        <end position="571"/>
    </location>
</feature>
<dbReference type="PANTHER" id="PTHR10625:SF25">
    <property type="entry name" value="HISTONE DEACETYLASE 18-RELATED"/>
    <property type="match status" value="1"/>
</dbReference>
<feature type="region of interest" description="Disordered" evidence="1">
    <location>
        <begin position="363"/>
        <end position="382"/>
    </location>
</feature>
<protein>
    <recommendedName>
        <fullName evidence="2">Histone deacetylase domain-containing protein</fullName>
    </recommendedName>
</protein>
<dbReference type="InterPro" id="IPR023801">
    <property type="entry name" value="His_deacetylse_dom"/>
</dbReference>
<feature type="non-terminal residue" evidence="3">
    <location>
        <position position="1"/>
    </location>
</feature>
<comment type="caution">
    <text evidence="3">The sequence shown here is derived from an EMBL/GenBank/DDBJ whole genome shotgun (WGS) entry which is preliminary data.</text>
</comment>
<name>A0AAD3DH51_9CHLO</name>